<comment type="similarity">
    <text evidence="1 2">Belongs to the small heat shock protein (HSP20) family.</text>
</comment>
<dbReference type="AlphaFoldDB" id="A0A0D2HRA4"/>
<name>A0A0D2HRA4_9BACT</name>
<dbReference type="RefSeq" id="WP_052515228.1">
    <property type="nucleotide sequence ID" value="NZ_AZAC01000019.1"/>
</dbReference>
<keyword evidence="5" id="KW-1185">Reference proteome</keyword>
<dbReference type="Proteomes" id="UP000032233">
    <property type="component" value="Unassembled WGS sequence"/>
</dbReference>
<dbReference type="PROSITE" id="PS01031">
    <property type="entry name" value="SHSP"/>
    <property type="match status" value="1"/>
</dbReference>
<feature type="domain" description="SHSP" evidence="3">
    <location>
        <begin position="37"/>
        <end position="147"/>
    </location>
</feature>
<evidence type="ECO:0000256" key="1">
    <source>
        <dbReference type="PROSITE-ProRule" id="PRU00285"/>
    </source>
</evidence>
<protein>
    <recommendedName>
        <fullName evidence="3">SHSP domain-containing protein</fullName>
    </recommendedName>
</protein>
<dbReference type="FunCoup" id="A0A0D2HRA4">
    <property type="interactions" value="135"/>
</dbReference>
<dbReference type="InterPro" id="IPR031107">
    <property type="entry name" value="Small_HSP"/>
</dbReference>
<proteinExistence type="inferred from homology"/>
<gene>
    <name evidence="4" type="ORF">X474_15905</name>
</gene>
<dbReference type="Pfam" id="PF00011">
    <property type="entry name" value="HSP20"/>
    <property type="match status" value="1"/>
</dbReference>
<dbReference type="InterPro" id="IPR008978">
    <property type="entry name" value="HSP20-like_chaperone"/>
</dbReference>
<reference evidence="4 5" key="1">
    <citation type="submission" date="2013-11" db="EMBL/GenBank/DDBJ databases">
        <title>Metagenomic analysis of a methanogenic consortium involved in long chain n-alkane degradation.</title>
        <authorList>
            <person name="Davidova I.A."/>
            <person name="Callaghan A.V."/>
            <person name="Wawrik B."/>
            <person name="Pruitt S."/>
            <person name="Marks C."/>
            <person name="Duncan K.E."/>
            <person name="Suflita J.M."/>
        </authorList>
    </citation>
    <scope>NUCLEOTIDE SEQUENCE [LARGE SCALE GENOMIC DNA]</scope>
    <source>
        <strain evidence="4 5">SPR</strain>
    </source>
</reference>
<dbReference type="CDD" id="cd06464">
    <property type="entry name" value="ACD_sHsps-like"/>
    <property type="match status" value="1"/>
</dbReference>
<dbReference type="PANTHER" id="PTHR11527">
    <property type="entry name" value="HEAT-SHOCK PROTEIN 20 FAMILY MEMBER"/>
    <property type="match status" value="1"/>
</dbReference>
<dbReference type="Gene3D" id="2.60.40.790">
    <property type="match status" value="1"/>
</dbReference>
<evidence type="ECO:0000313" key="5">
    <source>
        <dbReference type="Proteomes" id="UP000032233"/>
    </source>
</evidence>
<sequence length="147" mass="17254">MANLTTREGRPWWMTPFGREPMGDIFSDRLWTEWPRQMEEQWQPDLELKERDGKYFLRAELPGMEKDKLKVVIDGDRITISGEKAYEKEEEGETFYLKEARYGKFSRSLRLPVEIDSKAVKAKLKNGVLNLELPQKAEEKAKSIEIS</sequence>
<dbReference type="InParanoid" id="A0A0D2HRA4"/>
<comment type="caution">
    <text evidence="4">The sequence shown here is derived from an EMBL/GenBank/DDBJ whole genome shotgun (WGS) entry which is preliminary data.</text>
</comment>
<dbReference type="EMBL" id="AZAC01000019">
    <property type="protein sequence ID" value="KIX13048.1"/>
    <property type="molecule type" value="Genomic_DNA"/>
</dbReference>
<dbReference type="SUPFAM" id="SSF49764">
    <property type="entry name" value="HSP20-like chaperones"/>
    <property type="match status" value="1"/>
</dbReference>
<accession>A0A0D2HRA4</accession>
<organism evidence="4 5">
    <name type="scientific">Dethiosulfatarculus sandiegensis</name>
    <dbReference type="NCBI Taxonomy" id="1429043"/>
    <lineage>
        <taxon>Bacteria</taxon>
        <taxon>Pseudomonadati</taxon>
        <taxon>Thermodesulfobacteriota</taxon>
        <taxon>Desulfarculia</taxon>
        <taxon>Desulfarculales</taxon>
        <taxon>Desulfarculaceae</taxon>
        <taxon>Dethiosulfatarculus</taxon>
    </lineage>
</organism>
<evidence type="ECO:0000256" key="2">
    <source>
        <dbReference type="RuleBase" id="RU003616"/>
    </source>
</evidence>
<dbReference type="STRING" id="1429043.X474_15905"/>
<dbReference type="InterPro" id="IPR002068">
    <property type="entry name" value="A-crystallin/Hsp20_dom"/>
</dbReference>
<evidence type="ECO:0000313" key="4">
    <source>
        <dbReference type="EMBL" id="KIX13048.1"/>
    </source>
</evidence>
<dbReference type="OrthoDB" id="189458at2"/>
<evidence type="ECO:0000259" key="3">
    <source>
        <dbReference type="PROSITE" id="PS01031"/>
    </source>
</evidence>